<name>A0ABW5BV75_9BACI</name>
<proteinExistence type="predicted"/>
<feature type="domain" description="VWFA" evidence="2">
    <location>
        <begin position="74"/>
        <end position="362"/>
    </location>
</feature>
<reference evidence="4" key="1">
    <citation type="journal article" date="2019" name="Int. J. Syst. Evol. Microbiol.">
        <title>The Global Catalogue of Microorganisms (GCM) 10K type strain sequencing project: providing services to taxonomists for standard genome sequencing and annotation.</title>
        <authorList>
            <consortium name="The Broad Institute Genomics Platform"/>
            <consortium name="The Broad Institute Genome Sequencing Center for Infectious Disease"/>
            <person name="Wu L."/>
            <person name="Ma J."/>
        </authorList>
    </citation>
    <scope>NUCLEOTIDE SEQUENCE [LARGE SCALE GENOMIC DNA]</scope>
    <source>
        <strain evidence="4">CGMCC 1.15474</strain>
    </source>
</reference>
<organism evidence="3 4">
    <name type="scientific">Metabacillus endolithicus</name>
    <dbReference type="NCBI Taxonomy" id="1535204"/>
    <lineage>
        <taxon>Bacteria</taxon>
        <taxon>Bacillati</taxon>
        <taxon>Bacillota</taxon>
        <taxon>Bacilli</taxon>
        <taxon>Bacillales</taxon>
        <taxon>Bacillaceae</taxon>
        <taxon>Metabacillus</taxon>
    </lineage>
</organism>
<dbReference type="PROSITE" id="PS50234">
    <property type="entry name" value="VWFA"/>
    <property type="match status" value="1"/>
</dbReference>
<dbReference type="Gene3D" id="3.40.50.410">
    <property type="entry name" value="von Willebrand factor, type A domain"/>
    <property type="match status" value="1"/>
</dbReference>
<sequence>MYKYFFLVFLVFLLTVQSFVPINQASATDGLSINATVGGQQSLEIGNDGKVTTTVTFDLIPGGTATANVRKPMDVVIVFDKSGSMAEEVSGGKTKLQLAKEAVQKAVNTFKANNKNNSDRYGIVAFDSNVNYDYTINTLQSDPDRIMDKIKYAPAQGGTNYTDALIIAQNILKNSTNRLNRDQYIIFMTDGKPTNSTKQINVNKRYYKLEEYYKYQWGRSWSGDSYYRESKFDEWRYYGGGVVYVDSTPYIISENRTTINGTKTHLYDSNNGRNNIVIEHNGGYYIDSYNNDSVPNAIKAHGLEQAQNIENNNMTLLSIGFGEQNKLDMNYLAELSSISDGKAERATPENIVKMFEDISKNISAEYPSLSNGFIRFKIPPGAMVQENDSVSVVDDAVIMNLRDIKYNPNPPNAGDSSLRYELPVTFTAPGTYNFSFDVLYNSGTIARRGIPYSIEVKVPTIPLSSISFIEKEKAITVGERFKVEDYLRFVPSDATNKLIGNVTANNYGPITISKIGNEWYVTGRDIGYSDIKAIADENTSIYDFMKVIVTRNSDSNDGGDNGDDDQDQDDGSDYDDDPETGGDSGDTELKW</sequence>
<dbReference type="CDD" id="cd00198">
    <property type="entry name" value="vWFA"/>
    <property type="match status" value="1"/>
</dbReference>
<dbReference type="Pfam" id="PF13519">
    <property type="entry name" value="VWA_2"/>
    <property type="match status" value="1"/>
</dbReference>
<dbReference type="SUPFAM" id="SSF53300">
    <property type="entry name" value="vWA-like"/>
    <property type="match status" value="1"/>
</dbReference>
<dbReference type="PANTHER" id="PTHR10338:SF108">
    <property type="entry name" value="INTER-ALPHA-TRYPSIN INHIBITOR HEAVY CHAIN H4-LIKE PROTEIN"/>
    <property type="match status" value="1"/>
</dbReference>
<dbReference type="EMBL" id="JBHUIK010000002">
    <property type="protein sequence ID" value="MFD2213783.1"/>
    <property type="molecule type" value="Genomic_DNA"/>
</dbReference>
<feature type="compositionally biased region" description="Acidic residues" evidence="1">
    <location>
        <begin position="560"/>
        <end position="580"/>
    </location>
</feature>
<dbReference type="SMART" id="SM00327">
    <property type="entry name" value="VWA"/>
    <property type="match status" value="1"/>
</dbReference>
<dbReference type="RefSeq" id="WP_247344832.1">
    <property type="nucleotide sequence ID" value="NZ_CP095550.1"/>
</dbReference>
<dbReference type="InterPro" id="IPR036465">
    <property type="entry name" value="vWFA_dom_sf"/>
</dbReference>
<dbReference type="PANTHER" id="PTHR10338">
    <property type="entry name" value="INTER-ALPHA-TRYPSIN INHIBITOR HEAVY CHAIN FAMILY MEMBER"/>
    <property type="match status" value="1"/>
</dbReference>
<gene>
    <name evidence="3" type="ORF">ACFSKK_08845</name>
</gene>
<dbReference type="InterPro" id="IPR050934">
    <property type="entry name" value="ITIH"/>
</dbReference>
<evidence type="ECO:0000259" key="2">
    <source>
        <dbReference type="PROSITE" id="PS50234"/>
    </source>
</evidence>
<evidence type="ECO:0000313" key="4">
    <source>
        <dbReference type="Proteomes" id="UP001597318"/>
    </source>
</evidence>
<dbReference type="InterPro" id="IPR002035">
    <property type="entry name" value="VWF_A"/>
</dbReference>
<accession>A0ABW5BV75</accession>
<keyword evidence="4" id="KW-1185">Reference proteome</keyword>
<evidence type="ECO:0000313" key="3">
    <source>
        <dbReference type="EMBL" id="MFD2213783.1"/>
    </source>
</evidence>
<dbReference type="Proteomes" id="UP001597318">
    <property type="component" value="Unassembled WGS sequence"/>
</dbReference>
<comment type="caution">
    <text evidence="3">The sequence shown here is derived from an EMBL/GenBank/DDBJ whole genome shotgun (WGS) entry which is preliminary data.</text>
</comment>
<feature type="region of interest" description="Disordered" evidence="1">
    <location>
        <begin position="552"/>
        <end position="591"/>
    </location>
</feature>
<protein>
    <submittedName>
        <fullName evidence="3">VWA domain-containing protein</fullName>
    </submittedName>
</protein>
<evidence type="ECO:0000256" key="1">
    <source>
        <dbReference type="SAM" id="MobiDB-lite"/>
    </source>
</evidence>